<evidence type="ECO:0000313" key="5">
    <source>
        <dbReference type="Proteomes" id="UP001174677"/>
    </source>
</evidence>
<protein>
    <recommendedName>
        <fullName evidence="6">PGG domain-containing protein</fullName>
    </recommendedName>
</protein>
<evidence type="ECO:0000313" key="4">
    <source>
        <dbReference type="EMBL" id="KAJ9159270.1"/>
    </source>
</evidence>
<dbReference type="InterPro" id="IPR036770">
    <property type="entry name" value="Ankyrin_rpt-contain_sf"/>
</dbReference>
<dbReference type="PANTHER" id="PTHR24186">
    <property type="entry name" value="PROTEIN PHOSPHATASE 1 REGULATORY SUBUNIT"/>
    <property type="match status" value="1"/>
</dbReference>
<dbReference type="EMBL" id="JARPOI010000014">
    <property type="protein sequence ID" value="KAJ9159270.1"/>
    <property type="molecule type" value="Genomic_DNA"/>
</dbReference>
<keyword evidence="5" id="KW-1185">Reference proteome</keyword>
<proteinExistence type="predicted"/>
<dbReference type="SMART" id="SM00248">
    <property type="entry name" value="ANK"/>
    <property type="match status" value="7"/>
</dbReference>
<evidence type="ECO:0000256" key="2">
    <source>
        <dbReference type="ARBA" id="ARBA00023043"/>
    </source>
</evidence>
<dbReference type="PROSITE" id="PS50088">
    <property type="entry name" value="ANK_REPEAT"/>
    <property type="match status" value="1"/>
</dbReference>
<reference evidence="4" key="1">
    <citation type="journal article" date="2023" name="Plant Biotechnol. J.">
        <title>Chromosome-level wild Hevea brasiliensis genome provides new tools for genomic-assisted breeding and valuable loci to elevate rubber yield.</title>
        <authorList>
            <person name="Cheng H."/>
            <person name="Song X."/>
            <person name="Hu Y."/>
            <person name="Wu T."/>
            <person name="Yang Q."/>
            <person name="An Z."/>
            <person name="Feng S."/>
            <person name="Deng Z."/>
            <person name="Wu W."/>
            <person name="Zeng X."/>
            <person name="Tu M."/>
            <person name="Wang X."/>
            <person name="Huang H."/>
        </authorList>
    </citation>
    <scope>NUCLEOTIDE SEQUENCE</scope>
    <source>
        <strain evidence="4">MT/VB/25A 57/8</strain>
    </source>
</reference>
<dbReference type="InterPro" id="IPR002110">
    <property type="entry name" value="Ankyrin_rpt"/>
</dbReference>
<dbReference type="Pfam" id="PF12796">
    <property type="entry name" value="Ank_2"/>
    <property type="match status" value="2"/>
</dbReference>
<evidence type="ECO:0000256" key="3">
    <source>
        <dbReference type="PROSITE-ProRule" id="PRU00023"/>
    </source>
</evidence>
<comment type="caution">
    <text evidence="4">The sequence shown here is derived from an EMBL/GenBank/DDBJ whole genome shotgun (WGS) entry which is preliminary data.</text>
</comment>
<keyword evidence="2 3" id="KW-0040">ANK repeat</keyword>
<name>A0ABQ9L3K5_HEVBR</name>
<organism evidence="4 5">
    <name type="scientific">Hevea brasiliensis</name>
    <name type="common">Para rubber tree</name>
    <name type="synonym">Siphonia brasiliensis</name>
    <dbReference type="NCBI Taxonomy" id="3981"/>
    <lineage>
        <taxon>Eukaryota</taxon>
        <taxon>Viridiplantae</taxon>
        <taxon>Streptophyta</taxon>
        <taxon>Embryophyta</taxon>
        <taxon>Tracheophyta</taxon>
        <taxon>Spermatophyta</taxon>
        <taxon>Magnoliopsida</taxon>
        <taxon>eudicotyledons</taxon>
        <taxon>Gunneridae</taxon>
        <taxon>Pentapetalae</taxon>
        <taxon>rosids</taxon>
        <taxon>fabids</taxon>
        <taxon>Malpighiales</taxon>
        <taxon>Euphorbiaceae</taxon>
        <taxon>Crotonoideae</taxon>
        <taxon>Micrandreae</taxon>
        <taxon>Hevea</taxon>
    </lineage>
</organism>
<gene>
    <name evidence="4" type="ORF">P3X46_024786</name>
</gene>
<keyword evidence="1" id="KW-0677">Repeat</keyword>
<dbReference type="SUPFAM" id="SSF48403">
    <property type="entry name" value="Ankyrin repeat"/>
    <property type="match status" value="1"/>
</dbReference>
<dbReference type="PROSITE" id="PS50297">
    <property type="entry name" value="ANK_REP_REGION"/>
    <property type="match status" value="1"/>
</dbReference>
<dbReference type="Proteomes" id="UP001174677">
    <property type="component" value="Chromosome 14"/>
</dbReference>
<feature type="repeat" description="ANK" evidence="3">
    <location>
        <begin position="109"/>
        <end position="141"/>
    </location>
</feature>
<accession>A0ABQ9L3K5</accession>
<evidence type="ECO:0008006" key="6">
    <source>
        <dbReference type="Google" id="ProtNLM"/>
    </source>
</evidence>
<evidence type="ECO:0000256" key="1">
    <source>
        <dbReference type="ARBA" id="ARBA00022737"/>
    </source>
</evidence>
<dbReference type="PANTHER" id="PTHR24186:SF50">
    <property type="entry name" value="ANKYRIN REPEAT-CONTAINING PROTEIN ITN1-LIKE ISOFORM X1"/>
    <property type="match status" value="1"/>
</dbReference>
<sequence length="277" mass="30614">MLKRTIPYENTALHEAVRNNHPQVVETLLRANPEFADIANAAGESPLYLAAVREYKEIASKILEICPSPAYIGPNGRTALQEAVISPDADLTGKLLKQKSNLAKEQDNEGWTPLHYASYANHLSIVDMLLEHDKSAAYIGDKDGKTPLRVALLNEANNLEVVKKIMSDCPDCCDLVDNRGRNVLHFTVESGSFEGVKTIIEKPFLANLINQEDEDGNTPVHLLATHGLDASSLIRHRVIDKMTVNKANLTALDMVMATKDKSYALFLVNQLNLTNCR</sequence>
<dbReference type="Gene3D" id="1.25.40.20">
    <property type="entry name" value="Ankyrin repeat-containing domain"/>
    <property type="match status" value="2"/>
</dbReference>